<evidence type="ECO:0000313" key="1">
    <source>
        <dbReference type="EMBL" id="MBA0754655.1"/>
    </source>
</evidence>
<proteinExistence type="predicted"/>
<organism evidence="1 2">
    <name type="scientific">Gossypium gossypioides</name>
    <name type="common">Mexican cotton</name>
    <name type="synonym">Selera gossypioides</name>
    <dbReference type="NCBI Taxonomy" id="34282"/>
    <lineage>
        <taxon>Eukaryota</taxon>
        <taxon>Viridiplantae</taxon>
        <taxon>Streptophyta</taxon>
        <taxon>Embryophyta</taxon>
        <taxon>Tracheophyta</taxon>
        <taxon>Spermatophyta</taxon>
        <taxon>Magnoliopsida</taxon>
        <taxon>eudicotyledons</taxon>
        <taxon>Gunneridae</taxon>
        <taxon>Pentapetalae</taxon>
        <taxon>rosids</taxon>
        <taxon>malvids</taxon>
        <taxon>Malvales</taxon>
        <taxon>Malvaceae</taxon>
        <taxon>Malvoideae</taxon>
        <taxon>Gossypium</taxon>
    </lineage>
</organism>
<evidence type="ECO:0000313" key="2">
    <source>
        <dbReference type="Proteomes" id="UP000593579"/>
    </source>
</evidence>
<dbReference type="EMBL" id="JABEZY010263190">
    <property type="protein sequence ID" value="MBA0754655.1"/>
    <property type="molecule type" value="Genomic_DNA"/>
</dbReference>
<gene>
    <name evidence="1" type="ORF">Gogos_005427</name>
</gene>
<evidence type="ECO:0008006" key="3">
    <source>
        <dbReference type="Google" id="ProtNLM"/>
    </source>
</evidence>
<feature type="non-terminal residue" evidence="1">
    <location>
        <position position="47"/>
    </location>
</feature>
<protein>
    <recommendedName>
        <fullName evidence="3">RNase H type-1 domain-containing protein</fullName>
    </recommendedName>
</protein>
<name>A0A7J9D2A9_GOSGO</name>
<dbReference type="AlphaFoldDB" id="A0A7J9D2A9"/>
<accession>A0A7J9D2A9</accession>
<reference evidence="1 2" key="1">
    <citation type="journal article" date="2019" name="Genome Biol. Evol.">
        <title>Insights into the evolution of the New World diploid cottons (Gossypium, subgenus Houzingenia) based on genome sequencing.</title>
        <authorList>
            <person name="Grover C.E."/>
            <person name="Arick M.A. 2nd"/>
            <person name="Thrash A."/>
            <person name="Conover J.L."/>
            <person name="Sanders W.S."/>
            <person name="Peterson D.G."/>
            <person name="Frelichowski J.E."/>
            <person name="Scheffler J.A."/>
            <person name="Scheffler B.E."/>
            <person name="Wendel J.F."/>
        </authorList>
    </citation>
    <scope>NUCLEOTIDE SEQUENCE [LARGE SCALE GENOMIC DNA]</scope>
    <source>
        <strain evidence="1">5</strain>
        <tissue evidence="1">Leaf</tissue>
    </source>
</reference>
<keyword evidence="2" id="KW-1185">Reference proteome</keyword>
<dbReference type="Proteomes" id="UP000593579">
    <property type="component" value="Unassembled WGS sequence"/>
</dbReference>
<comment type="caution">
    <text evidence="1">The sequence shown here is derived from an EMBL/GenBank/DDBJ whole genome shotgun (WGS) entry which is preliminary data.</text>
</comment>
<sequence length="47" mass="5446">MIELFAETNVKWIGRNRNKVADNLCNHALNNQCNLPFSTEYPSDIHN</sequence>